<dbReference type="InterPro" id="IPR036188">
    <property type="entry name" value="FAD/NAD-bd_sf"/>
</dbReference>
<dbReference type="PANTHER" id="PTHR10617">
    <property type="entry name" value="ELECTRON TRANSFER FLAVOPROTEIN-UBIQUINONE OXIDOREDUCTASE"/>
    <property type="match status" value="1"/>
</dbReference>
<keyword evidence="1" id="KW-0285">Flavoprotein</keyword>
<reference evidence="2 3" key="1">
    <citation type="submission" date="2006-04" db="EMBL/GenBank/DDBJ databases">
        <authorList>
            <person name="Giovannoni S.J."/>
            <person name="Cho J.-C."/>
            <person name="Ferriera S."/>
            <person name="Johnson J."/>
            <person name="Kravitz S."/>
            <person name="Halpern A."/>
            <person name="Remington K."/>
            <person name="Beeson K."/>
            <person name="Tran B."/>
            <person name="Rogers Y.-H."/>
            <person name="Friedman R."/>
            <person name="Venter J.C."/>
        </authorList>
    </citation>
    <scope>NUCLEOTIDE SEQUENCE [LARGE SCALE GENOMIC DNA]</scope>
    <source>
        <strain evidence="2 3">HTCC1002</strain>
    </source>
</reference>
<dbReference type="Gene3D" id="3.50.50.60">
    <property type="entry name" value="FAD/NAD(P)-binding domain"/>
    <property type="match status" value="1"/>
</dbReference>
<dbReference type="GO" id="GO:0046872">
    <property type="term" value="F:metal ion binding"/>
    <property type="evidence" value="ECO:0007669"/>
    <property type="project" value="UniProtKB-KW"/>
</dbReference>
<dbReference type="InterPro" id="IPR040156">
    <property type="entry name" value="ETF-QO"/>
</dbReference>
<dbReference type="GO" id="GO:0051539">
    <property type="term" value="F:4 iron, 4 sulfur cluster binding"/>
    <property type="evidence" value="ECO:0007669"/>
    <property type="project" value="UniProtKB-UniRule"/>
</dbReference>
<evidence type="ECO:0000313" key="3">
    <source>
        <dbReference type="Proteomes" id="UP000005306"/>
    </source>
</evidence>
<comment type="function">
    <text evidence="1">Accepts electrons from ETF and reduces ubiquinone.</text>
</comment>
<protein>
    <recommendedName>
        <fullName evidence="1">Electron transfer flavoprotein-ubiquinone oxidoreductase</fullName>
        <shortName evidence="1">ETF-QO</shortName>
        <ecNumber evidence="1">1.5.5.1</ecNumber>
    </recommendedName>
</protein>
<comment type="cofactor">
    <cofactor evidence="1">
        <name>[4Fe-4S] cluster</name>
        <dbReference type="ChEBI" id="CHEBI:49883"/>
    </cofactor>
    <text evidence="1">Binds 1 [4Fe-4S] cluster.</text>
</comment>
<dbReference type="SUPFAM" id="SSF51905">
    <property type="entry name" value="FAD/NAD(P)-binding domain"/>
    <property type="match status" value="1"/>
</dbReference>
<dbReference type="PANTHER" id="PTHR10617:SF107">
    <property type="entry name" value="ELECTRON TRANSFER FLAVOPROTEIN-UBIQUINONE OXIDOREDUCTASE, MITOCHONDRIAL"/>
    <property type="match status" value="1"/>
</dbReference>
<organism evidence="2 3">
    <name type="scientific">Pelagibacter ubique (strain HTCC1002)</name>
    <dbReference type="NCBI Taxonomy" id="314261"/>
    <lineage>
        <taxon>Bacteria</taxon>
        <taxon>Pseudomonadati</taxon>
        <taxon>Pseudomonadota</taxon>
        <taxon>Alphaproteobacteria</taxon>
        <taxon>Candidatus Pelagibacterales</taxon>
        <taxon>Candidatus Pelagibacteraceae</taxon>
        <taxon>Candidatus Pelagibacter</taxon>
    </lineage>
</organism>
<evidence type="ECO:0000313" key="2">
    <source>
        <dbReference type="EMBL" id="EAS84060.1"/>
    </source>
</evidence>
<dbReference type="Proteomes" id="UP000005306">
    <property type="component" value="Unassembled WGS sequence"/>
</dbReference>
<name>Q1UZY1_PELU1</name>
<evidence type="ECO:0000256" key="1">
    <source>
        <dbReference type="RuleBase" id="RU366068"/>
    </source>
</evidence>
<dbReference type="GO" id="GO:0004174">
    <property type="term" value="F:electron-transferring-flavoprotein dehydrogenase activity"/>
    <property type="evidence" value="ECO:0007669"/>
    <property type="project" value="UniProtKB-UniRule"/>
</dbReference>
<comment type="cofactor">
    <cofactor evidence="1">
        <name>FAD</name>
        <dbReference type="ChEBI" id="CHEBI:57692"/>
    </cofactor>
</comment>
<dbReference type="EC" id="1.5.5.1" evidence="1"/>
<comment type="caution">
    <text evidence="2">The sequence shown here is derived from an EMBL/GenBank/DDBJ whole genome shotgun (WGS) entry which is preliminary data.</text>
</comment>
<keyword evidence="1" id="KW-0411">Iron-sulfur</keyword>
<keyword evidence="1" id="KW-0813">Transport</keyword>
<gene>
    <name evidence="2" type="ORF">PU1002_00020</name>
</gene>
<accession>Q1UZY1</accession>
<keyword evidence="1" id="KW-0274">FAD</keyword>
<keyword evidence="1 2" id="KW-0830">Ubiquinone</keyword>
<sequence length="150" mass="17049">MFMPGALLIGCDAGTLNMPKIKGSHTAMKSGMIAAETINEHLKENKDLSIYEDKFKKSWIYEELHQARNVKPSFSWGLILGIIFTGIDQILFRGKLPFTLRHKHADHETLKPANEMPKIDYPKPDNVITFDKTSSVYLTEPITLIINLYT</sequence>
<dbReference type="AlphaFoldDB" id="Q1UZY1"/>
<keyword evidence="1" id="KW-0560">Oxidoreductase</keyword>
<proteinExistence type="predicted"/>
<comment type="catalytic activity">
    <reaction evidence="1">
        <text>a ubiquinone + reduced [electron-transfer flavoprotein] = a ubiquinol + oxidized [electron-transfer flavoprotein] + H(+)</text>
        <dbReference type="Rhea" id="RHEA:24052"/>
        <dbReference type="Rhea" id="RHEA-COMP:9565"/>
        <dbReference type="Rhea" id="RHEA-COMP:9566"/>
        <dbReference type="Rhea" id="RHEA-COMP:10685"/>
        <dbReference type="Rhea" id="RHEA-COMP:10686"/>
        <dbReference type="ChEBI" id="CHEBI:15378"/>
        <dbReference type="ChEBI" id="CHEBI:16389"/>
        <dbReference type="ChEBI" id="CHEBI:17976"/>
        <dbReference type="ChEBI" id="CHEBI:57692"/>
        <dbReference type="ChEBI" id="CHEBI:58307"/>
        <dbReference type="EC" id="1.5.5.1"/>
    </reaction>
</comment>
<dbReference type="EMBL" id="AAPV01000002">
    <property type="protein sequence ID" value="EAS84060.1"/>
    <property type="molecule type" value="Genomic_DNA"/>
</dbReference>
<dbReference type="HOGENOM" id="CLU_1737205_0_0_5"/>
<keyword evidence="1" id="KW-0479">Metal-binding</keyword>
<keyword evidence="1" id="KW-0249">Electron transport</keyword>
<keyword evidence="1" id="KW-0408">Iron</keyword>